<accession>A0A059CCY7</accession>
<gene>
    <name evidence="1" type="ORF">EUGRSUZ_D00488</name>
</gene>
<reference evidence="1" key="1">
    <citation type="submission" date="2013-07" db="EMBL/GenBank/DDBJ databases">
        <title>The genome of Eucalyptus grandis.</title>
        <authorList>
            <person name="Schmutz J."/>
            <person name="Hayes R."/>
            <person name="Myburg A."/>
            <person name="Tuskan G."/>
            <person name="Grattapaglia D."/>
            <person name="Rokhsar D.S."/>
        </authorList>
    </citation>
    <scope>NUCLEOTIDE SEQUENCE</scope>
    <source>
        <tissue evidence="1">Leaf extractions</tissue>
    </source>
</reference>
<dbReference type="InParanoid" id="A0A059CCY7"/>
<dbReference type="Gramene" id="KCW76109">
    <property type="protein sequence ID" value="KCW76109"/>
    <property type="gene ID" value="EUGRSUZ_D00488"/>
</dbReference>
<evidence type="ECO:0000313" key="1">
    <source>
        <dbReference type="EMBL" id="KCW76109.1"/>
    </source>
</evidence>
<proteinExistence type="predicted"/>
<protein>
    <submittedName>
        <fullName evidence="1">Uncharacterized protein</fullName>
    </submittedName>
</protein>
<dbReference type="AlphaFoldDB" id="A0A059CCY7"/>
<sequence length="96" mass="10860">MEMSLNYGKGHSNENKTMLVHNQEYPNCARNVSGGNPQMDKWKKIVVVFINLSDGHALGSSGTFNGHTDIKPGTHSIFLASLYDGHRMYYYLRVLR</sequence>
<organism evidence="1">
    <name type="scientific">Eucalyptus grandis</name>
    <name type="common">Flooded gum</name>
    <dbReference type="NCBI Taxonomy" id="71139"/>
    <lineage>
        <taxon>Eukaryota</taxon>
        <taxon>Viridiplantae</taxon>
        <taxon>Streptophyta</taxon>
        <taxon>Embryophyta</taxon>
        <taxon>Tracheophyta</taxon>
        <taxon>Spermatophyta</taxon>
        <taxon>Magnoliopsida</taxon>
        <taxon>eudicotyledons</taxon>
        <taxon>Gunneridae</taxon>
        <taxon>Pentapetalae</taxon>
        <taxon>rosids</taxon>
        <taxon>malvids</taxon>
        <taxon>Myrtales</taxon>
        <taxon>Myrtaceae</taxon>
        <taxon>Myrtoideae</taxon>
        <taxon>Eucalypteae</taxon>
        <taxon>Eucalyptus</taxon>
    </lineage>
</organism>
<dbReference type="EMBL" id="KK198756">
    <property type="protein sequence ID" value="KCW76109.1"/>
    <property type="molecule type" value="Genomic_DNA"/>
</dbReference>
<name>A0A059CCY7_EUCGR</name>